<dbReference type="PANTHER" id="PTHR46696">
    <property type="entry name" value="P450, PUTATIVE (EUROFUNG)-RELATED"/>
    <property type="match status" value="1"/>
</dbReference>
<evidence type="ECO:0000256" key="1">
    <source>
        <dbReference type="ARBA" id="ARBA00010617"/>
    </source>
</evidence>
<dbReference type="AlphaFoldDB" id="A0A6P2BTM7"/>
<dbReference type="InterPro" id="IPR001128">
    <property type="entry name" value="Cyt_P450"/>
</dbReference>
<reference evidence="3 4" key="1">
    <citation type="submission" date="2018-11" db="EMBL/GenBank/DDBJ databases">
        <title>Trebonia kvetii gen.nov., sp.nov., a novel acidophilic actinobacterium, and proposal of the new actinobacterial family Treboniaceae fam. nov.</title>
        <authorList>
            <person name="Rapoport D."/>
            <person name="Sagova-Mareckova M."/>
            <person name="Sedlacek I."/>
            <person name="Provaznik J."/>
            <person name="Kralova S."/>
            <person name="Pavlinic D."/>
            <person name="Benes V."/>
            <person name="Kopecky J."/>
        </authorList>
    </citation>
    <scope>NUCLEOTIDE SEQUENCE [LARGE SCALE GENOMIC DNA]</scope>
    <source>
        <strain evidence="3 4">15Tr583</strain>
    </source>
</reference>
<dbReference type="Gene3D" id="1.10.630.10">
    <property type="entry name" value="Cytochrome P450"/>
    <property type="match status" value="1"/>
</dbReference>
<keyword evidence="2" id="KW-0408">Iron</keyword>
<dbReference type="PRINTS" id="PR00359">
    <property type="entry name" value="BP450"/>
</dbReference>
<comment type="similarity">
    <text evidence="1 2">Belongs to the cytochrome P450 family.</text>
</comment>
<protein>
    <submittedName>
        <fullName evidence="3">Cytochrome P450</fullName>
    </submittedName>
</protein>
<dbReference type="InterPro" id="IPR002397">
    <property type="entry name" value="Cyt_P450_B"/>
</dbReference>
<dbReference type="PANTHER" id="PTHR46696:SF6">
    <property type="entry name" value="P450, PUTATIVE (EUROFUNG)-RELATED"/>
    <property type="match status" value="1"/>
</dbReference>
<dbReference type="EMBL" id="RPFW01000005">
    <property type="protein sequence ID" value="TVZ02404.1"/>
    <property type="molecule type" value="Genomic_DNA"/>
</dbReference>
<dbReference type="GO" id="GO:0005506">
    <property type="term" value="F:iron ion binding"/>
    <property type="evidence" value="ECO:0007669"/>
    <property type="project" value="InterPro"/>
</dbReference>
<dbReference type="Pfam" id="PF00067">
    <property type="entry name" value="p450"/>
    <property type="match status" value="1"/>
</dbReference>
<accession>A0A6P2BTM7</accession>
<evidence type="ECO:0000313" key="4">
    <source>
        <dbReference type="Proteomes" id="UP000460272"/>
    </source>
</evidence>
<dbReference type="GO" id="GO:0020037">
    <property type="term" value="F:heme binding"/>
    <property type="evidence" value="ECO:0007669"/>
    <property type="project" value="InterPro"/>
</dbReference>
<keyword evidence="2" id="KW-0560">Oxidoreductase</keyword>
<dbReference type="GO" id="GO:0016705">
    <property type="term" value="F:oxidoreductase activity, acting on paired donors, with incorporation or reduction of molecular oxygen"/>
    <property type="evidence" value="ECO:0007669"/>
    <property type="project" value="InterPro"/>
</dbReference>
<dbReference type="OrthoDB" id="3599725at2"/>
<dbReference type="CDD" id="cd11035">
    <property type="entry name" value="P450cam-like"/>
    <property type="match status" value="1"/>
</dbReference>
<dbReference type="RefSeq" id="WP_145857377.1">
    <property type="nucleotide sequence ID" value="NZ_RPFW01000005.1"/>
</dbReference>
<comment type="caution">
    <text evidence="3">The sequence shown here is derived from an EMBL/GenBank/DDBJ whole genome shotgun (WGS) entry which is preliminary data.</text>
</comment>
<sequence>MTSAKPEPAPSCPVHDYTPYELKPLGEWTAFYDQLRHEAPVVKNEFGRGYFIPTRHEDILAVLQDPETFSSEALVAYEPDPSYKWIPAMIGGEEHRQWRRQLGPYFSPREIERVDTRVRARARGLIEELAGRGSCDLMTDFALKFPTAVVLEIVGLPEDDLPFLMALEEDINHAIGDPDDVVRRKVAAIGAVKQYLAEKIAQRRARPADDLITKSLDMRIDGRPVTDDELLNWWQFLIQAGLDSVAGMLGYFFHHLATHPADRRRIVDQPQTIPAAMEEMMRAFSFIVTGRKATRDTEIAGCPVAAGSMVQLALKMSGRDDSFYDHASTVDFDRGTSNHLAFGAGPHRCLGSHLARRELRVALEEWHRLIPDYGLGEGEPITEFGRSSGVNTLPLAWAVRAG</sequence>
<evidence type="ECO:0000313" key="3">
    <source>
        <dbReference type="EMBL" id="TVZ02404.1"/>
    </source>
</evidence>
<dbReference type="GO" id="GO:0004497">
    <property type="term" value="F:monooxygenase activity"/>
    <property type="evidence" value="ECO:0007669"/>
    <property type="project" value="UniProtKB-KW"/>
</dbReference>
<name>A0A6P2BTM7_9ACTN</name>
<proteinExistence type="inferred from homology"/>
<keyword evidence="2" id="KW-0479">Metal-binding</keyword>
<organism evidence="3 4">
    <name type="scientific">Trebonia kvetii</name>
    <dbReference type="NCBI Taxonomy" id="2480626"/>
    <lineage>
        <taxon>Bacteria</taxon>
        <taxon>Bacillati</taxon>
        <taxon>Actinomycetota</taxon>
        <taxon>Actinomycetes</taxon>
        <taxon>Streptosporangiales</taxon>
        <taxon>Treboniaceae</taxon>
        <taxon>Trebonia</taxon>
    </lineage>
</organism>
<dbReference type="PRINTS" id="PR00385">
    <property type="entry name" value="P450"/>
</dbReference>
<keyword evidence="2" id="KW-0349">Heme</keyword>
<dbReference type="Proteomes" id="UP000460272">
    <property type="component" value="Unassembled WGS sequence"/>
</dbReference>
<dbReference type="InterPro" id="IPR017972">
    <property type="entry name" value="Cyt_P450_CS"/>
</dbReference>
<keyword evidence="2" id="KW-0503">Monooxygenase</keyword>
<dbReference type="InterPro" id="IPR036396">
    <property type="entry name" value="Cyt_P450_sf"/>
</dbReference>
<evidence type="ECO:0000256" key="2">
    <source>
        <dbReference type="RuleBase" id="RU000461"/>
    </source>
</evidence>
<keyword evidence="4" id="KW-1185">Reference proteome</keyword>
<dbReference type="PROSITE" id="PS00086">
    <property type="entry name" value="CYTOCHROME_P450"/>
    <property type="match status" value="1"/>
</dbReference>
<dbReference type="SUPFAM" id="SSF48264">
    <property type="entry name" value="Cytochrome P450"/>
    <property type="match status" value="1"/>
</dbReference>
<gene>
    <name evidence="3" type="ORF">EAS64_26760</name>
</gene>